<evidence type="ECO:0000259" key="5">
    <source>
        <dbReference type="SMART" id="SM00644"/>
    </source>
</evidence>
<dbReference type="Gene3D" id="3.40.80.10">
    <property type="entry name" value="Peptidoglycan recognition protein-like"/>
    <property type="match status" value="1"/>
</dbReference>
<dbReference type="InterPro" id="IPR036505">
    <property type="entry name" value="Amidase/PGRP_sf"/>
</dbReference>
<keyword evidence="7" id="KW-1185">Reference proteome</keyword>
<dbReference type="AlphaFoldDB" id="A0A7W7GBA8"/>
<sequence>MPYLTQLAEVARRTGYPVTECPGWKTRGHGPQPAVEGVVCHHTADREDLHVVRDGRPGLDGPLSQIWLRHDGRIFIVAAGRCWHNAPSTSPNHTNSASIGIEAENNGRSPWPAGQLDAYRRLCAELCKEFGLPASRVRGHKEVNTAKSDPHTLSMNDFRAEVARLMTGAGPTPASATRVEEDAVPEIVSLGAGRDQDVPAAGELVVRWHTEYVDDPDDHGADGVAVFADGARWALCDALVKLRGLQPGEDVDLAWTRCSRDGTKVLDDPWRLTVHADPDGRIERNLGGQFALSADNQLRLRILNPGPRPVTLEKVTMAKIALFRR</sequence>
<feature type="domain" description="N-acetylmuramoyl-L-alanine amidase" evidence="5">
    <location>
        <begin position="26"/>
        <end position="151"/>
    </location>
</feature>
<evidence type="ECO:0000256" key="4">
    <source>
        <dbReference type="ARBA" id="ARBA00023316"/>
    </source>
</evidence>
<keyword evidence="4" id="KW-0961">Cell wall biogenesis/degradation</keyword>
<evidence type="ECO:0000313" key="6">
    <source>
        <dbReference type="EMBL" id="MBB4702264.1"/>
    </source>
</evidence>
<dbReference type="CDD" id="cd06583">
    <property type="entry name" value="PGRP"/>
    <property type="match status" value="1"/>
</dbReference>
<comment type="caution">
    <text evidence="6">The sequence shown here is derived from an EMBL/GenBank/DDBJ whole genome shotgun (WGS) entry which is preliminary data.</text>
</comment>
<accession>A0A7W7GBA8</accession>
<dbReference type="InterPro" id="IPR002502">
    <property type="entry name" value="Amidase_domain"/>
</dbReference>
<evidence type="ECO:0000256" key="3">
    <source>
        <dbReference type="ARBA" id="ARBA00022801"/>
    </source>
</evidence>
<dbReference type="GO" id="GO:0009253">
    <property type="term" value="P:peptidoglycan catabolic process"/>
    <property type="evidence" value="ECO:0007669"/>
    <property type="project" value="InterPro"/>
</dbReference>
<dbReference type="InterPro" id="IPR051206">
    <property type="entry name" value="NAMLAA_amidase_2"/>
</dbReference>
<keyword evidence="3" id="KW-0378">Hydrolase</keyword>
<dbReference type="EC" id="3.5.1.28" evidence="2"/>
<dbReference type="GO" id="GO:0071555">
    <property type="term" value="P:cell wall organization"/>
    <property type="evidence" value="ECO:0007669"/>
    <property type="project" value="UniProtKB-KW"/>
</dbReference>
<dbReference type="PANTHER" id="PTHR30417:SF1">
    <property type="entry name" value="N-ACETYLMURAMOYL-L-ALANINE AMIDASE AMID"/>
    <property type="match status" value="1"/>
</dbReference>
<dbReference type="SMART" id="SM00644">
    <property type="entry name" value="Ami_2"/>
    <property type="match status" value="1"/>
</dbReference>
<dbReference type="Proteomes" id="UP000542210">
    <property type="component" value="Unassembled WGS sequence"/>
</dbReference>
<dbReference type="EMBL" id="JACHND010000001">
    <property type="protein sequence ID" value="MBB4702264.1"/>
    <property type="molecule type" value="Genomic_DNA"/>
</dbReference>
<dbReference type="GO" id="GO:0008745">
    <property type="term" value="F:N-acetylmuramoyl-L-alanine amidase activity"/>
    <property type="evidence" value="ECO:0007669"/>
    <property type="project" value="UniProtKB-EC"/>
</dbReference>
<dbReference type="PANTHER" id="PTHR30417">
    <property type="entry name" value="N-ACETYLMURAMOYL-L-ALANINE AMIDASE AMID"/>
    <property type="match status" value="1"/>
</dbReference>
<dbReference type="SUPFAM" id="SSF55846">
    <property type="entry name" value="N-acetylmuramoyl-L-alanine amidase-like"/>
    <property type="match status" value="1"/>
</dbReference>
<name>A0A7W7GBA8_9ACTN</name>
<evidence type="ECO:0000256" key="1">
    <source>
        <dbReference type="ARBA" id="ARBA00001561"/>
    </source>
</evidence>
<dbReference type="RefSeq" id="WP_184881905.1">
    <property type="nucleotide sequence ID" value="NZ_BOOV01000056.1"/>
</dbReference>
<reference evidence="6 7" key="1">
    <citation type="submission" date="2020-08" db="EMBL/GenBank/DDBJ databases">
        <title>Sequencing the genomes of 1000 actinobacteria strains.</title>
        <authorList>
            <person name="Klenk H.-P."/>
        </authorList>
    </citation>
    <scope>NUCLEOTIDE SEQUENCE [LARGE SCALE GENOMIC DNA]</scope>
    <source>
        <strain evidence="6 7">DSM 45784</strain>
    </source>
</reference>
<protein>
    <recommendedName>
        <fullName evidence="2">N-acetylmuramoyl-L-alanine amidase</fullName>
        <ecNumber evidence="2">3.5.1.28</ecNumber>
    </recommendedName>
</protein>
<evidence type="ECO:0000313" key="7">
    <source>
        <dbReference type="Proteomes" id="UP000542210"/>
    </source>
</evidence>
<proteinExistence type="predicted"/>
<evidence type="ECO:0000256" key="2">
    <source>
        <dbReference type="ARBA" id="ARBA00011901"/>
    </source>
</evidence>
<comment type="catalytic activity">
    <reaction evidence="1">
        <text>Hydrolyzes the link between N-acetylmuramoyl residues and L-amino acid residues in certain cell-wall glycopeptides.</text>
        <dbReference type="EC" id="3.5.1.28"/>
    </reaction>
</comment>
<gene>
    <name evidence="6" type="ORF">BJ982_003808</name>
</gene>
<dbReference type="Pfam" id="PF01510">
    <property type="entry name" value="Amidase_2"/>
    <property type="match status" value="1"/>
</dbReference>
<dbReference type="GO" id="GO:0009254">
    <property type="term" value="P:peptidoglycan turnover"/>
    <property type="evidence" value="ECO:0007669"/>
    <property type="project" value="TreeGrafter"/>
</dbReference>
<organism evidence="6 7">
    <name type="scientific">Sphaerisporangium siamense</name>
    <dbReference type="NCBI Taxonomy" id="795645"/>
    <lineage>
        <taxon>Bacteria</taxon>
        <taxon>Bacillati</taxon>
        <taxon>Actinomycetota</taxon>
        <taxon>Actinomycetes</taxon>
        <taxon>Streptosporangiales</taxon>
        <taxon>Streptosporangiaceae</taxon>
        <taxon>Sphaerisporangium</taxon>
    </lineage>
</organism>